<proteinExistence type="predicted"/>
<comment type="caution">
    <text evidence="1">The sequence shown here is derived from an EMBL/GenBank/DDBJ whole genome shotgun (WGS) entry which is preliminary data.</text>
</comment>
<dbReference type="EMBL" id="CAKXAJ010026216">
    <property type="protein sequence ID" value="CAH2262746.1"/>
    <property type="molecule type" value="Genomic_DNA"/>
</dbReference>
<dbReference type="SUPFAM" id="SSF74788">
    <property type="entry name" value="Cullin repeat-like"/>
    <property type="match status" value="1"/>
</dbReference>
<evidence type="ECO:0000313" key="2">
    <source>
        <dbReference type="Proteomes" id="UP000838756"/>
    </source>
</evidence>
<dbReference type="AlphaFoldDB" id="A0A8S4SGI5"/>
<dbReference type="OrthoDB" id="1922221at2759"/>
<protein>
    <submittedName>
        <fullName evidence="1">Jg14970 protein</fullName>
    </submittedName>
</protein>
<sequence>MYAVEKKFEIEMKLKREMTNMQELKASAKRSSALASDVCNVLGACEQRLQQLETAVLPLYGDTARLQQIHHNMERTVTALDHVINYYMVSRELSDLIQAGPHTGSSESLNMYLEALDKLAEAQNYFNKNNPQSVELENINQLYNAGVLKLESAFEDLLSRHTRPLSPTALMDMIALEEDSSVDSVSVSGSNSTCNSSLEAMRAAAAWLSAAGRAPATPLVAIRGPAALSSLTAFKDYLRSRSMAASPLMVRHSTYCFIYYILS</sequence>
<dbReference type="Pfam" id="PF20669">
    <property type="entry name" value="Exo70_N"/>
    <property type="match status" value="1"/>
</dbReference>
<evidence type="ECO:0000313" key="1">
    <source>
        <dbReference type="EMBL" id="CAH2262746.1"/>
    </source>
</evidence>
<organism evidence="1 2">
    <name type="scientific">Pararge aegeria aegeria</name>
    <dbReference type="NCBI Taxonomy" id="348720"/>
    <lineage>
        <taxon>Eukaryota</taxon>
        <taxon>Metazoa</taxon>
        <taxon>Ecdysozoa</taxon>
        <taxon>Arthropoda</taxon>
        <taxon>Hexapoda</taxon>
        <taxon>Insecta</taxon>
        <taxon>Pterygota</taxon>
        <taxon>Neoptera</taxon>
        <taxon>Endopterygota</taxon>
        <taxon>Lepidoptera</taxon>
        <taxon>Glossata</taxon>
        <taxon>Ditrysia</taxon>
        <taxon>Papilionoidea</taxon>
        <taxon>Nymphalidae</taxon>
        <taxon>Satyrinae</taxon>
        <taxon>Satyrini</taxon>
        <taxon>Parargina</taxon>
        <taxon>Pararge</taxon>
    </lineage>
</organism>
<name>A0A8S4SGI5_9NEOP</name>
<dbReference type="Proteomes" id="UP000838756">
    <property type="component" value="Unassembled WGS sequence"/>
</dbReference>
<accession>A0A8S4SGI5</accession>
<dbReference type="Gene3D" id="1.20.1280.170">
    <property type="entry name" value="Exocyst complex component Exo70"/>
    <property type="match status" value="1"/>
</dbReference>
<dbReference type="InterPro" id="IPR016159">
    <property type="entry name" value="Cullin_repeat-like_dom_sf"/>
</dbReference>
<reference evidence="1" key="1">
    <citation type="submission" date="2022-03" db="EMBL/GenBank/DDBJ databases">
        <authorList>
            <person name="Lindestad O."/>
        </authorList>
    </citation>
    <scope>NUCLEOTIDE SEQUENCE</scope>
</reference>
<keyword evidence="2" id="KW-1185">Reference proteome</keyword>
<gene>
    <name evidence="1" type="primary">jg14970</name>
    <name evidence="1" type="ORF">PAEG_LOCUS24202</name>
</gene>